<dbReference type="PROSITE" id="PS00061">
    <property type="entry name" value="ADH_SHORT"/>
    <property type="match status" value="1"/>
</dbReference>
<dbReference type="EMBL" id="JACIJP010000006">
    <property type="protein sequence ID" value="MBB6125352.1"/>
    <property type="molecule type" value="Genomic_DNA"/>
</dbReference>
<dbReference type="InterPro" id="IPR020904">
    <property type="entry name" value="Sc_DH/Rdtase_CS"/>
</dbReference>
<evidence type="ECO:0000256" key="1">
    <source>
        <dbReference type="ARBA" id="ARBA00006484"/>
    </source>
</evidence>
<organism evidence="4 5">
    <name type="scientific">Sphingobium subterraneum</name>
    <dbReference type="NCBI Taxonomy" id="627688"/>
    <lineage>
        <taxon>Bacteria</taxon>
        <taxon>Pseudomonadati</taxon>
        <taxon>Pseudomonadota</taxon>
        <taxon>Alphaproteobacteria</taxon>
        <taxon>Sphingomonadales</taxon>
        <taxon>Sphingomonadaceae</taxon>
        <taxon>Sphingobium</taxon>
    </lineage>
</organism>
<evidence type="ECO:0000313" key="5">
    <source>
        <dbReference type="Proteomes" id="UP000552700"/>
    </source>
</evidence>
<evidence type="ECO:0000256" key="2">
    <source>
        <dbReference type="ARBA" id="ARBA00023002"/>
    </source>
</evidence>
<dbReference type="InterPro" id="IPR002347">
    <property type="entry name" value="SDR_fam"/>
</dbReference>
<keyword evidence="5" id="KW-1185">Reference proteome</keyword>
<accession>A0A841J4T4</accession>
<comment type="similarity">
    <text evidence="1">Belongs to the short-chain dehydrogenases/reductases (SDR) family.</text>
</comment>
<gene>
    <name evidence="4" type="ORF">FHS92_003113</name>
</gene>
<dbReference type="PRINTS" id="PR00080">
    <property type="entry name" value="SDRFAMILY"/>
</dbReference>
<comment type="catalytic activity">
    <reaction evidence="3">
        <text>2,5-dichlorocyclohexa-2,5-dien-1,4-diol + NAD(+) = 2,5-dichlorohydroquinone + NADH + H(+)</text>
        <dbReference type="Rhea" id="RHEA:15741"/>
        <dbReference type="ChEBI" id="CHEBI:15378"/>
        <dbReference type="ChEBI" id="CHEBI:27545"/>
        <dbReference type="ChEBI" id="CHEBI:28975"/>
        <dbReference type="ChEBI" id="CHEBI:57540"/>
        <dbReference type="ChEBI" id="CHEBI:57945"/>
    </reaction>
</comment>
<dbReference type="Pfam" id="PF13561">
    <property type="entry name" value="adh_short_C2"/>
    <property type="match status" value="1"/>
</dbReference>
<dbReference type="PRINTS" id="PR00081">
    <property type="entry name" value="GDHRDH"/>
</dbReference>
<dbReference type="NCBIfam" id="NF005559">
    <property type="entry name" value="PRK07231.1"/>
    <property type="match status" value="1"/>
</dbReference>
<dbReference type="Proteomes" id="UP000552700">
    <property type="component" value="Unassembled WGS sequence"/>
</dbReference>
<dbReference type="SUPFAM" id="SSF51735">
    <property type="entry name" value="NAD(P)-binding Rossmann-fold domains"/>
    <property type="match status" value="1"/>
</dbReference>
<comment type="caution">
    <text evidence="4">The sequence shown here is derived from an EMBL/GenBank/DDBJ whole genome shotgun (WGS) entry which is preliminary data.</text>
</comment>
<dbReference type="FunFam" id="3.40.50.720:FF:000084">
    <property type="entry name" value="Short-chain dehydrogenase reductase"/>
    <property type="match status" value="1"/>
</dbReference>
<dbReference type="RefSeq" id="WP_184081645.1">
    <property type="nucleotide sequence ID" value="NZ_JACIJP010000006.1"/>
</dbReference>
<dbReference type="Gene3D" id="3.40.50.720">
    <property type="entry name" value="NAD(P)-binding Rossmann-like Domain"/>
    <property type="match status" value="1"/>
</dbReference>
<reference evidence="4 5" key="1">
    <citation type="submission" date="2020-08" db="EMBL/GenBank/DDBJ databases">
        <title>Genomic Encyclopedia of Type Strains, Phase IV (KMG-IV): sequencing the most valuable type-strain genomes for metagenomic binning, comparative biology and taxonomic classification.</title>
        <authorList>
            <person name="Goeker M."/>
        </authorList>
    </citation>
    <scope>NUCLEOTIDE SEQUENCE [LARGE SCALE GENOMIC DNA]</scope>
    <source>
        <strain evidence="4 5">DSM 102255</strain>
    </source>
</reference>
<keyword evidence="2" id="KW-0560">Oxidoreductase</keyword>
<proteinExistence type="inferred from homology"/>
<sequence>MRNLKGKVVLVTGGGAGIGEATVARFVEEGSLVVVTDIDEAKGRQVADRLSCPFVPINVADAASVERAIAAAVEHFGRLDIIVNNAGVVSERALIHESTQENWDRVLRINLDGVYYGMKYALRHFVAQGSGVIVNVTSTAALVAFAQLPPYNASKAAVSQLTKEAAIEYAAMGIRANAVAPTGLLTPMNEKLAETTGDAKAFIDHMSSMNPMPGMPTADDIAAAIAFLASDDARFITGVTLAVDGGYTAQ</sequence>
<dbReference type="PANTHER" id="PTHR24321:SF8">
    <property type="entry name" value="ESTRADIOL 17-BETA-DEHYDROGENASE 8-RELATED"/>
    <property type="match status" value="1"/>
</dbReference>
<evidence type="ECO:0000256" key="3">
    <source>
        <dbReference type="ARBA" id="ARBA00051383"/>
    </source>
</evidence>
<dbReference type="AlphaFoldDB" id="A0A841J4T4"/>
<name>A0A841J4T4_9SPHN</name>
<dbReference type="PANTHER" id="PTHR24321">
    <property type="entry name" value="DEHYDROGENASES, SHORT CHAIN"/>
    <property type="match status" value="1"/>
</dbReference>
<dbReference type="CDD" id="cd05233">
    <property type="entry name" value="SDR_c"/>
    <property type="match status" value="1"/>
</dbReference>
<protein>
    <submittedName>
        <fullName evidence="4">NAD(P)-dependent dehydrogenase (Short-subunit alcohol dehydrogenase family)</fullName>
    </submittedName>
</protein>
<dbReference type="InterPro" id="IPR036291">
    <property type="entry name" value="NAD(P)-bd_dom_sf"/>
</dbReference>
<evidence type="ECO:0000313" key="4">
    <source>
        <dbReference type="EMBL" id="MBB6125352.1"/>
    </source>
</evidence>
<dbReference type="GO" id="GO:0016491">
    <property type="term" value="F:oxidoreductase activity"/>
    <property type="evidence" value="ECO:0007669"/>
    <property type="project" value="UniProtKB-KW"/>
</dbReference>